<reference evidence="1 2" key="1">
    <citation type="submission" date="2018-06" db="EMBL/GenBank/DDBJ databases">
        <authorList>
            <consortium name="Pathogen Informatics"/>
            <person name="Doyle S."/>
        </authorList>
    </citation>
    <scope>NUCLEOTIDE SEQUENCE [LARGE SCALE GENOMIC DNA]</scope>
    <source>
        <strain evidence="1 2">NCTC7307</strain>
    </source>
</reference>
<dbReference type="InterPro" id="IPR017483">
    <property type="entry name" value="CHP03034"/>
</dbReference>
<sequence length="237" mass="27300">MNWLHKSLDHKTLCLSFLPAHYWGFLSAEAGFRRRRRKMDDYSASDMRCSDRSESQLKAQFHLTDVSTRANPYTLTKVTSFNQPQPIFHGSRGEGEIIRQQCAAILFDELRALSGLFAMSGPYKPLIKQMIPHIQKANGAPFRYMLLDRALKDHILSDSTPNSSRLRLAGLLKNILTRNISITRQRIKMNCENRFFEGNSPLTDKGKINWRLKNIDVLKEKYDIPKPSSSGYFTVIF</sequence>
<proteinExistence type="predicted"/>
<evidence type="ECO:0000313" key="2">
    <source>
        <dbReference type="Proteomes" id="UP000248731"/>
    </source>
</evidence>
<dbReference type="Proteomes" id="UP000248731">
    <property type="component" value="Chromosome 1"/>
</dbReference>
<dbReference type="Pfam" id="PF11692">
    <property type="entry name" value="DUF3289"/>
    <property type="match status" value="1"/>
</dbReference>
<protein>
    <submittedName>
        <fullName evidence="1">Protein of uncharacterized function (DUF3289)</fullName>
    </submittedName>
</protein>
<gene>
    <name evidence="1" type="ORF">NCTC7307_01369</name>
</gene>
<evidence type="ECO:0000313" key="1">
    <source>
        <dbReference type="EMBL" id="SQI22003.1"/>
    </source>
</evidence>
<accession>A0A2X4T4L3</accession>
<dbReference type="EMBL" id="LS483466">
    <property type="protein sequence ID" value="SQI22003.1"/>
    <property type="molecule type" value="Genomic_DNA"/>
</dbReference>
<keyword evidence="2" id="KW-1185">Reference proteome</keyword>
<name>A0A2X4T4L3_SALER</name>
<dbReference type="AlphaFoldDB" id="A0A2X4T4L3"/>
<organism evidence="1 2">
    <name type="scientific">Salmonella enterica subsp. arizonae</name>
    <dbReference type="NCBI Taxonomy" id="59203"/>
    <lineage>
        <taxon>Bacteria</taxon>
        <taxon>Pseudomonadati</taxon>
        <taxon>Pseudomonadota</taxon>
        <taxon>Gammaproteobacteria</taxon>
        <taxon>Enterobacterales</taxon>
        <taxon>Enterobacteriaceae</taxon>
        <taxon>Salmonella</taxon>
    </lineage>
</organism>